<name>A0ABQ6FGT7_9CHLR</name>
<reference evidence="2 3" key="1">
    <citation type="submission" date="2023-02" db="EMBL/GenBank/DDBJ databases">
        <title>Dictyobacter halimunensis sp. nov., a new member of the class Ktedonobacteria from forest soil in a geothermal area.</title>
        <authorList>
            <person name="Rachmania M.K."/>
            <person name="Ningsih F."/>
            <person name="Sakai Y."/>
            <person name="Yabe S."/>
            <person name="Yokota A."/>
            <person name="Sjamsuridzal W."/>
        </authorList>
    </citation>
    <scope>NUCLEOTIDE SEQUENCE [LARGE SCALE GENOMIC DNA]</scope>
    <source>
        <strain evidence="2 3">S3.2.2.5</strain>
    </source>
</reference>
<dbReference type="InterPro" id="IPR038280">
    <property type="entry name" value="ResT/TelK_cat_sf"/>
</dbReference>
<accession>A0ABQ6FGT7</accession>
<evidence type="ECO:0000313" key="3">
    <source>
        <dbReference type="Proteomes" id="UP001344906"/>
    </source>
</evidence>
<dbReference type="Pfam" id="PF16684">
    <property type="entry name" value="ResT-TelK_cat"/>
    <property type="match status" value="1"/>
</dbReference>
<evidence type="ECO:0000259" key="1">
    <source>
        <dbReference type="Pfam" id="PF16684"/>
    </source>
</evidence>
<organism evidence="2 3">
    <name type="scientific">Dictyobacter halimunensis</name>
    <dbReference type="NCBI Taxonomy" id="3026934"/>
    <lineage>
        <taxon>Bacteria</taxon>
        <taxon>Bacillati</taxon>
        <taxon>Chloroflexota</taxon>
        <taxon>Ktedonobacteria</taxon>
        <taxon>Ktedonobacterales</taxon>
        <taxon>Dictyobacteraceae</taxon>
        <taxon>Dictyobacter</taxon>
    </lineage>
</organism>
<evidence type="ECO:0000313" key="2">
    <source>
        <dbReference type="EMBL" id="GLV53163.1"/>
    </source>
</evidence>
<keyword evidence="3" id="KW-1185">Reference proteome</keyword>
<dbReference type="Gene3D" id="1.10.443.30">
    <property type="entry name" value="Telomere resolvase"/>
    <property type="match status" value="1"/>
</dbReference>
<protein>
    <recommendedName>
        <fullName evidence="1">Telomere resolvase ResT/TelK catalytic domain-containing protein</fullName>
    </recommendedName>
</protein>
<dbReference type="Proteomes" id="UP001344906">
    <property type="component" value="Unassembled WGS sequence"/>
</dbReference>
<dbReference type="InterPro" id="IPR032047">
    <property type="entry name" value="ResT/TelK_cat"/>
</dbReference>
<sequence length="86" mass="9788">MFNLSEGEWVTMNARNQGVTQERLMQQVLLKDPDGLVERALSLLFSPAWADLVVGIAVCTGRRLAEIMKTGTFLVKEPYTVWFEDR</sequence>
<dbReference type="EMBL" id="BSRI01000001">
    <property type="protein sequence ID" value="GLV53163.1"/>
    <property type="molecule type" value="Genomic_DNA"/>
</dbReference>
<feature type="domain" description="Telomere resolvase ResT/TelK catalytic" evidence="1">
    <location>
        <begin position="32"/>
        <end position="84"/>
    </location>
</feature>
<gene>
    <name evidence="2" type="ORF">KDH_00180</name>
</gene>
<proteinExistence type="predicted"/>
<comment type="caution">
    <text evidence="2">The sequence shown here is derived from an EMBL/GenBank/DDBJ whole genome shotgun (WGS) entry which is preliminary data.</text>
</comment>